<dbReference type="OrthoDB" id="7181050at2"/>
<gene>
    <name evidence="3" type="ORF">BIY22_00510</name>
</gene>
<sequence length="277" mass="32158">MTDNTLNVYEPIEQYLAALEVPQNLTDLAQVNYMIQKHLSMFAFSSINVMLERELPLDIANIVDRIVVRKQGGYCFEHNKLMQMALAHLGYQVRPILARVLLDGNEYNRRSHRLTLLTLDAQEYAVDVGFGIGTPREALPLTSQHYQWSQTHCRLCAIQGQDYRVEQLILDNWQTMYRFDLSETTEADCDASHFYTHKFPQSNFVNNLVVSSIDKDKRLLVKRLELFEYDEHPGSETCSPIRSSEHLFQVIVHDMGLNFTSEEIEEIFEHQQLKAKS</sequence>
<accession>A0A1Q9HQ70</accession>
<reference evidence="3 4" key="1">
    <citation type="submission" date="2016-09" db="EMBL/GenBank/DDBJ databases">
        <title>Genomic Taxonomy of the Vibrionaceae.</title>
        <authorList>
            <person name="Gonzalez-Castillo A."/>
            <person name="Gomez-Gil B."/>
            <person name="Enciso-Ibarra K."/>
        </authorList>
    </citation>
    <scope>NUCLEOTIDE SEQUENCE [LARGE SCALE GENOMIC DNA]</scope>
    <source>
        <strain evidence="3 4">CAIM 703</strain>
    </source>
</reference>
<comment type="similarity">
    <text evidence="1 2">Belongs to the arylamine N-acetyltransferase family.</text>
</comment>
<comment type="caution">
    <text evidence="3">The sequence shown here is derived from an EMBL/GenBank/DDBJ whole genome shotgun (WGS) entry which is preliminary data.</text>
</comment>
<proteinExistence type="inferred from homology"/>
<dbReference type="Gene3D" id="3.30.2140.10">
    <property type="entry name" value="Arylamine N-acetyltransferase"/>
    <property type="match status" value="1"/>
</dbReference>
<evidence type="ECO:0000313" key="3">
    <source>
        <dbReference type="EMBL" id="OLQ93008.1"/>
    </source>
</evidence>
<dbReference type="STRING" id="1381081.BIY22_00510"/>
<dbReference type="PRINTS" id="PR01543">
    <property type="entry name" value="ANATRNSFRASE"/>
</dbReference>
<evidence type="ECO:0000256" key="2">
    <source>
        <dbReference type="RuleBase" id="RU003452"/>
    </source>
</evidence>
<dbReference type="PANTHER" id="PTHR11786:SF0">
    <property type="entry name" value="ARYLAMINE N-ACETYLTRANSFERASE 4-RELATED"/>
    <property type="match status" value="1"/>
</dbReference>
<dbReference type="AlphaFoldDB" id="A0A1Q9HQ70"/>
<dbReference type="GO" id="GO:0016407">
    <property type="term" value="F:acetyltransferase activity"/>
    <property type="evidence" value="ECO:0007669"/>
    <property type="project" value="InterPro"/>
</dbReference>
<name>A0A1Q9HQ70_9VIBR</name>
<dbReference type="EMBL" id="MJMJ01000001">
    <property type="protein sequence ID" value="OLQ93008.1"/>
    <property type="molecule type" value="Genomic_DNA"/>
</dbReference>
<dbReference type="InterPro" id="IPR038765">
    <property type="entry name" value="Papain-like_cys_pep_sf"/>
</dbReference>
<dbReference type="InterPro" id="IPR001447">
    <property type="entry name" value="Arylamine_N-AcTrfase"/>
</dbReference>
<organism evidence="3 4">
    <name type="scientific">Vibrio panuliri</name>
    <dbReference type="NCBI Taxonomy" id="1381081"/>
    <lineage>
        <taxon>Bacteria</taxon>
        <taxon>Pseudomonadati</taxon>
        <taxon>Pseudomonadota</taxon>
        <taxon>Gammaproteobacteria</taxon>
        <taxon>Vibrionales</taxon>
        <taxon>Vibrionaceae</taxon>
        <taxon>Vibrio</taxon>
    </lineage>
</organism>
<dbReference type="SUPFAM" id="SSF54001">
    <property type="entry name" value="Cysteine proteinases"/>
    <property type="match status" value="1"/>
</dbReference>
<evidence type="ECO:0008006" key="5">
    <source>
        <dbReference type="Google" id="ProtNLM"/>
    </source>
</evidence>
<evidence type="ECO:0000313" key="4">
    <source>
        <dbReference type="Proteomes" id="UP000186313"/>
    </source>
</evidence>
<protein>
    <recommendedName>
        <fullName evidence="5">N-hydroxyarylamine O-acetyltransferase</fullName>
    </recommendedName>
</protein>
<dbReference type="Gene3D" id="2.40.128.150">
    <property type="entry name" value="Cysteine proteinases"/>
    <property type="match status" value="1"/>
</dbReference>
<dbReference type="Proteomes" id="UP000186313">
    <property type="component" value="Unassembled WGS sequence"/>
</dbReference>
<dbReference type="PANTHER" id="PTHR11786">
    <property type="entry name" value="N-HYDROXYARYLAMINE O-ACETYLTRANSFERASE"/>
    <property type="match status" value="1"/>
</dbReference>
<dbReference type="RefSeq" id="WP_075705591.1">
    <property type="nucleotide sequence ID" value="NZ_MJMJ01000001.1"/>
</dbReference>
<dbReference type="Pfam" id="PF00797">
    <property type="entry name" value="Acetyltransf_2"/>
    <property type="match status" value="1"/>
</dbReference>
<evidence type="ECO:0000256" key="1">
    <source>
        <dbReference type="ARBA" id="ARBA00006547"/>
    </source>
</evidence>